<dbReference type="PANTHER" id="PTHR42682:SF3">
    <property type="entry name" value="FORMATE HYDROGENLYASE SUBUNIT 3-RELATED"/>
    <property type="match status" value="1"/>
</dbReference>
<feature type="transmembrane region" description="Helical" evidence="7">
    <location>
        <begin position="129"/>
        <end position="151"/>
    </location>
</feature>
<feature type="transmembrane region" description="Helical" evidence="7">
    <location>
        <begin position="75"/>
        <end position="94"/>
    </location>
</feature>
<proteinExistence type="predicted"/>
<dbReference type="EMBL" id="CABL01000005">
    <property type="protein sequence ID" value="CBH75096.1"/>
    <property type="molecule type" value="Genomic_DNA"/>
</dbReference>
<dbReference type="Pfam" id="PF00361">
    <property type="entry name" value="Proton_antipo_M"/>
    <property type="match status" value="1"/>
</dbReference>
<feature type="transmembrane region" description="Helical" evidence="7">
    <location>
        <begin position="209"/>
        <end position="232"/>
    </location>
</feature>
<keyword evidence="6 7" id="KW-0472">Membrane</keyword>
<dbReference type="GO" id="GO:0042773">
    <property type="term" value="P:ATP synthesis coupled electron transport"/>
    <property type="evidence" value="ECO:0007669"/>
    <property type="project" value="InterPro"/>
</dbReference>
<evidence type="ECO:0000256" key="3">
    <source>
        <dbReference type="ARBA" id="ARBA00022692"/>
    </source>
</evidence>
<dbReference type="GO" id="GO:0005886">
    <property type="term" value="C:plasma membrane"/>
    <property type="evidence" value="ECO:0007669"/>
    <property type="project" value="UniProtKB-SubCell"/>
</dbReference>
<dbReference type="InterPro" id="IPR001750">
    <property type="entry name" value="ND/Mrp_TM"/>
</dbReference>
<feature type="transmembrane region" description="Helical" evidence="7">
    <location>
        <begin position="442"/>
        <end position="470"/>
    </location>
</feature>
<feature type="transmembrane region" description="Helical" evidence="7">
    <location>
        <begin position="171"/>
        <end position="197"/>
    </location>
</feature>
<dbReference type="InterPro" id="IPR052175">
    <property type="entry name" value="ComplexI-like_HydComp"/>
</dbReference>
<evidence type="ECO:0000256" key="6">
    <source>
        <dbReference type="ARBA" id="ARBA00023136"/>
    </source>
</evidence>
<evidence type="ECO:0000256" key="2">
    <source>
        <dbReference type="ARBA" id="ARBA00022475"/>
    </source>
</evidence>
<comment type="subcellular location">
    <subcellularLocation>
        <location evidence="1">Cell membrane</location>
        <topology evidence="1">Multi-pass membrane protein</topology>
    </subcellularLocation>
</comment>
<accession>E6PF60</accession>
<evidence type="ECO:0000259" key="8">
    <source>
        <dbReference type="Pfam" id="PF00361"/>
    </source>
</evidence>
<dbReference type="PANTHER" id="PTHR42682">
    <property type="entry name" value="HYDROGENASE-4 COMPONENT F"/>
    <property type="match status" value="1"/>
</dbReference>
<evidence type="ECO:0000313" key="9">
    <source>
        <dbReference type="EMBL" id="CBH75096.1"/>
    </source>
</evidence>
<evidence type="ECO:0000256" key="4">
    <source>
        <dbReference type="ARBA" id="ARBA00022989"/>
    </source>
</evidence>
<keyword evidence="5" id="KW-0560">Oxidoreductase</keyword>
<feature type="transmembrane region" description="Helical" evidence="7">
    <location>
        <begin position="280"/>
        <end position="307"/>
    </location>
</feature>
<feature type="transmembrane region" description="Helical" evidence="7">
    <location>
        <begin position="490"/>
        <end position="508"/>
    </location>
</feature>
<evidence type="ECO:0000256" key="1">
    <source>
        <dbReference type="ARBA" id="ARBA00004651"/>
    </source>
</evidence>
<organism evidence="9">
    <name type="scientific">mine drainage metagenome</name>
    <dbReference type="NCBI Taxonomy" id="410659"/>
    <lineage>
        <taxon>unclassified sequences</taxon>
        <taxon>metagenomes</taxon>
        <taxon>ecological metagenomes</taxon>
    </lineage>
</organism>
<dbReference type="GO" id="GO:0016491">
    <property type="term" value="F:oxidoreductase activity"/>
    <property type="evidence" value="ECO:0007669"/>
    <property type="project" value="UniProtKB-KW"/>
</dbReference>
<reference evidence="9" key="1">
    <citation type="submission" date="2009-10" db="EMBL/GenBank/DDBJ databases">
        <title>Diversity of trophic interactions inside an arsenic-rich microbial ecosystem.</title>
        <authorList>
            <person name="Bertin P.N."/>
            <person name="Heinrich-Salmeron A."/>
            <person name="Pelletier E."/>
            <person name="Goulhen-Chollet F."/>
            <person name="Arsene-Ploetze F."/>
            <person name="Gallien S."/>
            <person name="Calteau A."/>
            <person name="Vallenet D."/>
            <person name="Casiot C."/>
            <person name="Chane-Woon-Ming B."/>
            <person name="Giloteaux L."/>
            <person name="Barakat M."/>
            <person name="Bonnefoy V."/>
            <person name="Bruneel O."/>
            <person name="Chandler M."/>
            <person name="Cleiss J."/>
            <person name="Duran R."/>
            <person name="Elbaz-Poulichet F."/>
            <person name="Fonknechten N."/>
            <person name="Lauga B."/>
            <person name="Mornico D."/>
            <person name="Ortet P."/>
            <person name="Schaeffer C."/>
            <person name="Siguier P."/>
            <person name="Alexander Thil Smith A."/>
            <person name="Van Dorsselaer A."/>
            <person name="Weissenbach J."/>
            <person name="Medigue C."/>
            <person name="Le Paslier D."/>
        </authorList>
    </citation>
    <scope>NUCLEOTIDE SEQUENCE</scope>
</reference>
<keyword evidence="4 7" id="KW-1133">Transmembrane helix</keyword>
<dbReference type="GO" id="GO:0008137">
    <property type="term" value="F:NADH dehydrogenase (ubiquinone) activity"/>
    <property type="evidence" value="ECO:0007669"/>
    <property type="project" value="InterPro"/>
</dbReference>
<dbReference type="PROSITE" id="PS51257">
    <property type="entry name" value="PROKAR_LIPOPROTEIN"/>
    <property type="match status" value="1"/>
</dbReference>
<sequence>MRGVRLLASSLLAVVAAAAIACAARPFAPFIVRSPIFARYLTLDFAATPLARPFLAFLAIGVIVVAIWNLKRGRAGAGIPLACFSAAMLGVLLAQSIFTFLLSWELMSLISIAVVATESERKSVRRATFAYALVSQLGALAMTISFAMLAVHAGSGSFAALAAAAPSLAPALRAGVLAGFFIGFGSKAGLVPLQFWLPRAHPAAPANASALLSGVMIEIALYALALGTFVLVAPVGAVAGIILLVAGLAGALFGGLYAAVESELKRLLAFSSIEHMGVMVSALGLAIAASALGFPALATVAFLAMLFHALNHTVLKTLLFLAAGTVVERMHHVTDLDRLRGLASGALKRSAPWILVGCLAAAALPPSNAFISEWLVFQGFIGATLSGNASLASVGLLGLFALLLGGGLAAAAFVKLFGIAFAGDPAPAQERETPEAFDAATIALAVAATLVLVLGIFPLLALHPLLALAAGIVGTRASSLDTMLASSVRLAWLAAIPVLVALGAWWYGRRVAERSDPVWACGSVLPARASYSATALTKPLRRIFAFALFPERRRSIDAATSIDFPTQIAYAVKTHDLTSEAARSVAAFAQRFVRRLRVVQSGRMRAYIAYAAIAVALALVLGR</sequence>
<evidence type="ECO:0000256" key="7">
    <source>
        <dbReference type="SAM" id="Phobius"/>
    </source>
</evidence>
<dbReference type="PRINTS" id="PR01437">
    <property type="entry name" value="NUOXDRDTASE4"/>
</dbReference>
<dbReference type="InterPro" id="IPR003918">
    <property type="entry name" value="NADH_UbQ_OxRdtase"/>
</dbReference>
<dbReference type="AlphaFoldDB" id="E6PF60"/>
<gene>
    <name evidence="9" type="primary">hyfB</name>
    <name evidence="9" type="ORF">CARN1_0271</name>
</gene>
<keyword evidence="2" id="KW-1003">Cell membrane</keyword>
<feature type="domain" description="NADH:quinone oxidoreductase/Mrp antiporter transmembrane" evidence="8">
    <location>
        <begin position="94"/>
        <end position="383"/>
    </location>
</feature>
<feature type="transmembrane region" description="Helical" evidence="7">
    <location>
        <begin position="604"/>
        <end position="622"/>
    </location>
</feature>
<comment type="caution">
    <text evidence="9">The sequence shown here is derived from an EMBL/GenBank/DDBJ whole genome shotgun (WGS) entry which is preliminary data.</text>
</comment>
<protein>
    <submittedName>
        <fullName evidence="9">Hydrogenase 4, membrane subunit</fullName>
    </submittedName>
</protein>
<keyword evidence="3 7" id="KW-0812">Transmembrane</keyword>
<feature type="transmembrane region" description="Helical" evidence="7">
    <location>
        <begin position="351"/>
        <end position="371"/>
    </location>
</feature>
<evidence type="ECO:0000256" key="5">
    <source>
        <dbReference type="ARBA" id="ARBA00023002"/>
    </source>
</evidence>
<name>E6PF60_9ZZZZ</name>
<feature type="transmembrane region" description="Helical" evidence="7">
    <location>
        <begin position="391"/>
        <end position="421"/>
    </location>
</feature>
<feature type="transmembrane region" description="Helical" evidence="7">
    <location>
        <begin position="238"/>
        <end position="260"/>
    </location>
</feature>
<feature type="transmembrane region" description="Helical" evidence="7">
    <location>
        <begin position="47"/>
        <end position="68"/>
    </location>
</feature>